<proteinExistence type="predicted"/>
<evidence type="ECO:0000313" key="2">
    <source>
        <dbReference type="EMBL" id="KAK9035545.1"/>
    </source>
</evidence>
<reference evidence="2 3" key="1">
    <citation type="journal article" date="2024" name="G3 (Bethesda)">
        <title>Genome assembly of Hibiscus sabdariffa L. provides insights into metabolisms of medicinal natural products.</title>
        <authorList>
            <person name="Kim T."/>
        </authorList>
    </citation>
    <scope>NUCLEOTIDE SEQUENCE [LARGE SCALE GENOMIC DNA]</scope>
    <source>
        <strain evidence="2">TK-2024</strain>
        <tissue evidence="2">Old leaves</tissue>
    </source>
</reference>
<name>A0ABR2TDH4_9ROSI</name>
<organism evidence="2 3">
    <name type="scientific">Hibiscus sabdariffa</name>
    <name type="common">roselle</name>
    <dbReference type="NCBI Taxonomy" id="183260"/>
    <lineage>
        <taxon>Eukaryota</taxon>
        <taxon>Viridiplantae</taxon>
        <taxon>Streptophyta</taxon>
        <taxon>Embryophyta</taxon>
        <taxon>Tracheophyta</taxon>
        <taxon>Spermatophyta</taxon>
        <taxon>Magnoliopsida</taxon>
        <taxon>eudicotyledons</taxon>
        <taxon>Gunneridae</taxon>
        <taxon>Pentapetalae</taxon>
        <taxon>rosids</taxon>
        <taxon>malvids</taxon>
        <taxon>Malvales</taxon>
        <taxon>Malvaceae</taxon>
        <taxon>Malvoideae</taxon>
        <taxon>Hibiscus</taxon>
    </lineage>
</organism>
<evidence type="ECO:0000313" key="3">
    <source>
        <dbReference type="Proteomes" id="UP001396334"/>
    </source>
</evidence>
<dbReference type="Proteomes" id="UP001396334">
    <property type="component" value="Unassembled WGS sequence"/>
</dbReference>
<evidence type="ECO:0000256" key="1">
    <source>
        <dbReference type="SAM" id="Phobius"/>
    </source>
</evidence>
<keyword evidence="1" id="KW-0472">Membrane</keyword>
<comment type="caution">
    <text evidence="2">The sequence shown here is derived from an EMBL/GenBank/DDBJ whole genome shotgun (WGS) entry which is preliminary data.</text>
</comment>
<evidence type="ECO:0008006" key="4">
    <source>
        <dbReference type="Google" id="ProtNLM"/>
    </source>
</evidence>
<protein>
    <recommendedName>
        <fullName evidence="4">Transmembrane protein</fullName>
    </recommendedName>
</protein>
<keyword evidence="1" id="KW-0812">Transmembrane</keyword>
<accession>A0ABR2TDH4</accession>
<sequence length="85" mass="9647">MLRGMVLGIGGHRPKGRWKLNTDGSRGKGDGYKTCGVLFVMRLVLGLWGSVNLLEFVLVLKLNFEKHLLVLFVRGIEEFDNLCWK</sequence>
<feature type="transmembrane region" description="Helical" evidence="1">
    <location>
        <begin position="39"/>
        <end position="60"/>
    </location>
</feature>
<dbReference type="EMBL" id="JBBPBN010000006">
    <property type="protein sequence ID" value="KAK9035545.1"/>
    <property type="molecule type" value="Genomic_DNA"/>
</dbReference>
<gene>
    <name evidence="2" type="ORF">V6N11_077583</name>
</gene>
<keyword evidence="3" id="KW-1185">Reference proteome</keyword>
<keyword evidence="1" id="KW-1133">Transmembrane helix</keyword>